<evidence type="ECO:0000259" key="10">
    <source>
        <dbReference type="PROSITE" id="PS51510"/>
    </source>
</evidence>
<dbReference type="NCBIfam" id="NF002194">
    <property type="entry name" value="PRK01059.1-4"/>
    <property type="match status" value="1"/>
</dbReference>
<dbReference type="InterPro" id="IPR014746">
    <property type="entry name" value="Gln_synth/guanido_kin_cat_dom"/>
</dbReference>
<accession>A0A4R6TR26</accession>
<evidence type="ECO:0000256" key="3">
    <source>
        <dbReference type="ARBA" id="ARBA00022741"/>
    </source>
</evidence>
<feature type="binding site" evidence="7 8">
    <location>
        <begin position="208"/>
        <end position="213"/>
    </location>
    <ligand>
        <name>ATP</name>
        <dbReference type="ChEBI" id="CHEBI:30616"/>
    </ligand>
</feature>
<evidence type="ECO:0000313" key="11">
    <source>
        <dbReference type="EMBL" id="TDQ34680.1"/>
    </source>
</evidence>
<evidence type="ECO:0000313" key="12">
    <source>
        <dbReference type="Proteomes" id="UP000295632"/>
    </source>
</evidence>
<comment type="function">
    <text evidence="7">Catalyzes the specific phosphorylation of arginine residues in a large number of proteins. Is part of the bacterial stress response system. Protein arginine phosphorylation has a physiologically important role and is involved in the regulation of many critical cellular processes, such as protein homeostasis, motility, competence, and stringent and stress responses, by regulating gene expression and protein activity.</text>
</comment>
<keyword evidence="5 7" id="KW-0067">ATP-binding</keyword>
<feature type="domain" description="Phosphagen kinase C-terminal" evidence="10">
    <location>
        <begin position="24"/>
        <end position="255"/>
    </location>
</feature>
<dbReference type="HAMAP" id="MF_00602">
    <property type="entry name" value="Prot_Arg_kinase"/>
    <property type="match status" value="1"/>
</dbReference>
<keyword evidence="3 7" id="KW-0547">Nucleotide-binding</keyword>
<dbReference type="NCBIfam" id="NF002195">
    <property type="entry name" value="PRK01059.1-5"/>
    <property type="match status" value="1"/>
</dbReference>
<proteinExistence type="inferred from homology"/>
<dbReference type="AlphaFoldDB" id="A0A4R6TR26"/>
<evidence type="ECO:0000256" key="9">
    <source>
        <dbReference type="RuleBase" id="RU000505"/>
    </source>
</evidence>
<dbReference type="Pfam" id="PF00217">
    <property type="entry name" value="ATP-gua_Ptrans"/>
    <property type="match status" value="1"/>
</dbReference>
<evidence type="ECO:0000256" key="2">
    <source>
        <dbReference type="ARBA" id="ARBA00022679"/>
    </source>
</evidence>
<protein>
    <recommendedName>
        <fullName evidence="7">Protein-arginine kinase</fullName>
        <ecNumber evidence="7">2.7.14.1</ecNumber>
    </recommendedName>
</protein>
<gene>
    <name evidence="7" type="primary">mcsB</name>
    <name evidence="11" type="ORF">EV213_1235</name>
</gene>
<name>A0A4R6TR26_9BACI</name>
<dbReference type="PANTHER" id="PTHR11547">
    <property type="entry name" value="ARGININE OR CREATINE KINASE"/>
    <property type="match status" value="1"/>
</dbReference>
<dbReference type="OrthoDB" id="9791353at2"/>
<dbReference type="InterPro" id="IPR023660">
    <property type="entry name" value="Arg_Kinase"/>
</dbReference>
<comment type="similarity">
    <text evidence="7 8 9">Belongs to the ATP:guanido phosphotransferase family.</text>
</comment>
<dbReference type="InterPro" id="IPR022414">
    <property type="entry name" value="ATP-guanido_PTrfase_cat"/>
</dbReference>
<evidence type="ECO:0000256" key="1">
    <source>
        <dbReference type="ARBA" id="ARBA00022533"/>
    </source>
</evidence>
<comment type="caution">
    <text evidence="11">The sequence shown here is derived from an EMBL/GenBank/DDBJ whole genome shotgun (WGS) entry which is preliminary data.</text>
</comment>
<keyword evidence="1 7" id="KW-0021">Allosteric enzyme</keyword>
<dbReference type="GO" id="GO:1990424">
    <property type="term" value="F:protein arginine kinase activity"/>
    <property type="evidence" value="ECO:0007669"/>
    <property type="project" value="UniProtKB-EC"/>
</dbReference>
<dbReference type="PROSITE" id="PS51510">
    <property type="entry name" value="PHOSPHAGEN_KINASE_C"/>
    <property type="match status" value="1"/>
</dbReference>
<feature type="binding site" evidence="7 8">
    <location>
        <begin position="177"/>
        <end position="181"/>
    </location>
    <ligand>
        <name>ATP</name>
        <dbReference type="ChEBI" id="CHEBI:30616"/>
    </ligand>
</feature>
<comment type="caution">
    <text evidence="7 8">Lacks conserved residue(s) required for the propagation of feature annotation.</text>
</comment>
<evidence type="ECO:0000256" key="7">
    <source>
        <dbReference type="HAMAP-Rule" id="MF_00602"/>
    </source>
</evidence>
<organism evidence="11 12">
    <name type="scientific">Aureibacillus halotolerans</name>
    <dbReference type="NCBI Taxonomy" id="1508390"/>
    <lineage>
        <taxon>Bacteria</taxon>
        <taxon>Bacillati</taxon>
        <taxon>Bacillota</taxon>
        <taxon>Bacilli</taxon>
        <taxon>Bacillales</taxon>
        <taxon>Bacillaceae</taxon>
        <taxon>Aureibacillus</taxon>
    </lineage>
</organism>
<keyword evidence="4 7" id="KW-0418">Kinase</keyword>
<keyword evidence="2 7" id="KW-0808">Transferase</keyword>
<feature type="binding site" evidence="7 8">
    <location>
        <begin position="27"/>
        <end position="31"/>
    </location>
    <ligand>
        <name>ATP</name>
        <dbReference type="ChEBI" id="CHEBI:30616"/>
    </ligand>
</feature>
<dbReference type="GO" id="GO:0005524">
    <property type="term" value="F:ATP binding"/>
    <property type="evidence" value="ECO:0007669"/>
    <property type="project" value="UniProtKB-UniRule"/>
</dbReference>
<dbReference type="EMBL" id="SNYJ01000023">
    <property type="protein sequence ID" value="TDQ34680.1"/>
    <property type="molecule type" value="Genomic_DNA"/>
</dbReference>
<evidence type="ECO:0000256" key="5">
    <source>
        <dbReference type="ARBA" id="ARBA00022840"/>
    </source>
</evidence>
<evidence type="ECO:0000256" key="6">
    <source>
        <dbReference type="ARBA" id="ARBA00051816"/>
    </source>
</evidence>
<keyword evidence="12" id="KW-1185">Reference proteome</keyword>
<dbReference type="RefSeq" id="WP_133582022.1">
    <property type="nucleotide sequence ID" value="NZ_SNYJ01000023.1"/>
</dbReference>
<evidence type="ECO:0000256" key="4">
    <source>
        <dbReference type="ARBA" id="ARBA00022777"/>
    </source>
</evidence>
<comment type="activity regulation">
    <text evidence="7">Appears to be allosterically activated by the binding of pArg-containing polypeptides to the pArg-binding pocket localized in the C-terminal domain of McsB.</text>
</comment>
<dbReference type="SUPFAM" id="SSF55931">
    <property type="entry name" value="Glutamine synthetase/guanido kinase"/>
    <property type="match status" value="1"/>
</dbReference>
<dbReference type="GO" id="GO:0046314">
    <property type="term" value="P:phosphocreatine biosynthetic process"/>
    <property type="evidence" value="ECO:0007669"/>
    <property type="project" value="InterPro"/>
</dbReference>
<dbReference type="GO" id="GO:0004111">
    <property type="term" value="F:creatine kinase activity"/>
    <property type="evidence" value="ECO:0007669"/>
    <property type="project" value="InterPro"/>
</dbReference>
<dbReference type="FunFam" id="3.30.590.10:FF:000007">
    <property type="entry name" value="Protein-arginine kinase"/>
    <property type="match status" value="1"/>
</dbReference>
<dbReference type="EC" id="2.7.14.1" evidence="7"/>
<dbReference type="GO" id="GO:0005615">
    <property type="term" value="C:extracellular space"/>
    <property type="evidence" value="ECO:0007669"/>
    <property type="project" value="TreeGrafter"/>
</dbReference>
<dbReference type="InterPro" id="IPR000749">
    <property type="entry name" value="ATP-guanido_PTrfase"/>
</dbReference>
<feature type="binding site" evidence="7 8">
    <location>
        <position position="126"/>
    </location>
    <ligand>
        <name>ATP</name>
        <dbReference type="ChEBI" id="CHEBI:30616"/>
    </ligand>
</feature>
<feature type="short sequence motif" description="RDXXRA motif of the pArg binding pocket involved in allosteric regulation" evidence="7">
    <location>
        <begin position="338"/>
        <end position="343"/>
    </location>
</feature>
<dbReference type="InterPro" id="IPR022415">
    <property type="entry name" value="ATP-guanido_PTrfase_AS"/>
</dbReference>
<dbReference type="CDD" id="cd07930">
    <property type="entry name" value="bacterial_phosphagen_kinase"/>
    <property type="match status" value="1"/>
</dbReference>
<dbReference type="Gene3D" id="3.30.590.10">
    <property type="entry name" value="Glutamine synthetase/guanido kinase, catalytic domain"/>
    <property type="match status" value="1"/>
</dbReference>
<dbReference type="PANTHER" id="PTHR11547:SF38">
    <property type="entry name" value="ARGININE KINASE 1-RELATED"/>
    <property type="match status" value="1"/>
</dbReference>
<dbReference type="PROSITE" id="PS00112">
    <property type="entry name" value="PHOSPHAGEN_KINASE"/>
    <property type="match status" value="1"/>
</dbReference>
<dbReference type="Proteomes" id="UP000295632">
    <property type="component" value="Unassembled WGS sequence"/>
</dbReference>
<comment type="catalytic activity">
    <reaction evidence="6 7">
        <text>L-arginyl-[protein] + ATP = N(omega)-phospho-L-arginyl-[protein] + ADP + H(+)</text>
        <dbReference type="Rhea" id="RHEA:43384"/>
        <dbReference type="Rhea" id="RHEA-COMP:10532"/>
        <dbReference type="Rhea" id="RHEA-COMP:10533"/>
        <dbReference type="ChEBI" id="CHEBI:15378"/>
        <dbReference type="ChEBI" id="CHEBI:29965"/>
        <dbReference type="ChEBI" id="CHEBI:30616"/>
        <dbReference type="ChEBI" id="CHEBI:83226"/>
        <dbReference type="ChEBI" id="CHEBI:456216"/>
        <dbReference type="EC" id="2.7.14.1"/>
    </reaction>
</comment>
<reference evidence="11 12" key="1">
    <citation type="submission" date="2019-03" db="EMBL/GenBank/DDBJ databases">
        <title>Genomic Encyclopedia of Type Strains, Phase IV (KMG-IV): sequencing the most valuable type-strain genomes for metagenomic binning, comparative biology and taxonomic classification.</title>
        <authorList>
            <person name="Goeker M."/>
        </authorList>
    </citation>
    <scope>NUCLEOTIDE SEQUENCE [LARGE SCALE GENOMIC DNA]</scope>
    <source>
        <strain evidence="11 12">DSM 28697</strain>
    </source>
</reference>
<evidence type="ECO:0000256" key="8">
    <source>
        <dbReference type="PROSITE-ProRule" id="PRU00843"/>
    </source>
</evidence>
<sequence length="355" mass="39830">MSLHKFIQQALSPWHLKGGPDSDIVMSSRIRYARNLNRYSFPTVAGSEELQNVLNQAKTNVMPHEYGDVGRLSMLEMSDLKNIEKRVLMEKQLISPNLAGSEKSSAVLLSDEENISLMVNEEDHFRLQCLFPGFQLTEALAAANQMDDILENHLEYAYDEEKGYLTSCPTNVGTGMRASVMMHLPALIMSGRMNTIISAINQLGIAVRGIYGEGSEAQGNVFQVSNQLTLGKSEEDIVDDLQSVVYELIQKEREMRGAMLDTSRVQLEDRVWRSYGILSHSRVIQSAEAASCLSDVRLGIDLGFIDGLSQSILSEVMILMQPGFLQQYANEALEPKERDIRRATLIRERVKLEKI</sequence>